<dbReference type="EMBL" id="LAYC01000001">
    <property type="protein sequence ID" value="KYK60849.1"/>
    <property type="molecule type" value="Genomic_DNA"/>
</dbReference>
<dbReference type="Proteomes" id="UP000076580">
    <property type="component" value="Chromosome 01"/>
</dbReference>
<feature type="compositionally biased region" description="Basic and acidic residues" evidence="1">
    <location>
        <begin position="385"/>
        <end position="403"/>
    </location>
</feature>
<dbReference type="InParanoid" id="A0A151GUR3"/>
<evidence type="ECO:0000256" key="2">
    <source>
        <dbReference type="SAM" id="SignalP"/>
    </source>
</evidence>
<keyword evidence="4" id="KW-1185">Reference proteome</keyword>
<evidence type="ECO:0000256" key="1">
    <source>
        <dbReference type="SAM" id="MobiDB-lite"/>
    </source>
</evidence>
<organism evidence="3 4">
    <name type="scientific">Drechmeria coniospora</name>
    <name type="common">Nematophagous fungus</name>
    <name type="synonym">Meria coniospora</name>
    <dbReference type="NCBI Taxonomy" id="98403"/>
    <lineage>
        <taxon>Eukaryota</taxon>
        <taxon>Fungi</taxon>
        <taxon>Dikarya</taxon>
        <taxon>Ascomycota</taxon>
        <taxon>Pezizomycotina</taxon>
        <taxon>Sordariomycetes</taxon>
        <taxon>Hypocreomycetidae</taxon>
        <taxon>Hypocreales</taxon>
        <taxon>Ophiocordycipitaceae</taxon>
        <taxon>Drechmeria</taxon>
    </lineage>
</organism>
<sequence>MRAGALLLVASAAGGGVHAKGGRYFRGIQDAVQNELRIFQDKNGLGLDAIFLSEENIPSQDVEITSEPTCWRHWSIFSCTYTSFLNRTQLTNLTSATYGAIRHEDQAFSVYEQPNNSSGPRMPARIVSKQSTAVMRSVTKGWKVGLKLSQNHKIMGPSAVLTGEGTYEYSKQSTQQRTVTREVSVEHTCPEGFHCTIETLTFYAMISGTCRVHPTMKCMSKGGDERDACLGFRKVSKLSMDCDGDLAAMEMQWGTRETGEAVWDENGNLIQVFEWDDCNECEQTLDFSRTHCGGRDRYVELPCTITMPVLKDNAMPHTHIIFTRTPIERLDKSRDKNRVKGKGKGKSKDKDKDGDSDKYRREIDESKQARGSKKARKSKQVFVEAIRRDGDDDEHVAEHVAER</sequence>
<evidence type="ECO:0000313" key="3">
    <source>
        <dbReference type="EMBL" id="KYK60849.1"/>
    </source>
</evidence>
<accession>A0A151GUR3</accession>
<feature type="chain" id="PRO_5007581008" evidence="2">
    <location>
        <begin position="20"/>
        <end position="403"/>
    </location>
</feature>
<reference evidence="3 4" key="1">
    <citation type="journal article" date="2016" name="Sci. Rep.">
        <title>Insights into Adaptations to a Near-Obligate Nematode Endoparasitic Lifestyle from the Finished Genome of Drechmeria coniospora.</title>
        <authorList>
            <person name="Zhang L."/>
            <person name="Zhou Z."/>
            <person name="Guo Q."/>
            <person name="Fokkens L."/>
            <person name="Miskei M."/>
            <person name="Pocsi I."/>
            <person name="Zhang W."/>
            <person name="Chen M."/>
            <person name="Wang L."/>
            <person name="Sun Y."/>
            <person name="Donzelli B.G."/>
            <person name="Gibson D.M."/>
            <person name="Nelson D.R."/>
            <person name="Luo J.G."/>
            <person name="Rep M."/>
            <person name="Liu H."/>
            <person name="Yang S."/>
            <person name="Wang J."/>
            <person name="Krasnoff S.B."/>
            <person name="Xu Y."/>
            <person name="Molnar I."/>
            <person name="Lin M."/>
        </authorList>
    </citation>
    <scope>NUCLEOTIDE SEQUENCE [LARGE SCALE GENOMIC DNA]</scope>
    <source>
        <strain evidence="3 4">ARSEF 6962</strain>
    </source>
</reference>
<keyword evidence="2" id="KW-0732">Signal</keyword>
<dbReference type="OrthoDB" id="4925962at2759"/>
<dbReference type="RefSeq" id="XP_040660201.1">
    <property type="nucleotide sequence ID" value="XM_040799318.1"/>
</dbReference>
<dbReference type="GeneID" id="63714630"/>
<comment type="caution">
    <text evidence="3">The sequence shown here is derived from an EMBL/GenBank/DDBJ whole genome shotgun (WGS) entry which is preliminary data.</text>
</comment>
<dbReference type="AlphaFoldDB" id="A0A151GUR3"/>
<evidence type="ECO:0000313" key="4">
    <source>
        <dbReference type="Proteomes" id="UP000076580"/>
    </source>
</evidence>
<feature type="signal peptide" evidence="2">
    <location>
        <begin position="1"/>
        <end position="19"/>
    </location>
</feature>
<feature type="region of interest" description="Disordered" evidence="1">
    <location>
        <begin position="331"/>
        <end position="403"/>
    </location>
</feature>
<feature type="compositionally biased region" description="Basic and acidic residues" evidence="1">
    <location>
        <begin position="346"/>
        <end position="368"/>
    </location>
</feature>
<protein>
    <submittedName>
        <fullName evidence="3">Uncharacterized protein</fullName>
    </submittedName>
</protein>
<feature type="compositionally biased region" description="Basic residues" evidence="1">
    <location>
        <begin position="370"/>
        <end position="379"/>
    </location>
</feature>
<gene>
    <name evidence="3" type="ORF">DCS_01987</name>
</gene>
<proteinExistence type="predicted"/>
<name>A0A151GUR3_DRECN</name>